<evidence type="ECO:0000256" key="6">
    <source>
        <dbReference type="ARBA" id="ARBA00023136"/>
    </source>
</evidence>
<dbReference type="GO" id="GO:0005802">
    <property type="term" value="C:trans-Golgi network"/>
    <property type="evidence" value="ECO:0007669"/>
    <property type="project" value="TreeGrafter"/>
</dbReference>
<evidence type="ECO:0000256" key="7">
    <source>
        <dbReference type="SAM" id="MobiDB-lite"/>
    </source>
</evidence>
<gene>
    <name evidence="9" type="ORF">EGYM00163_LOCUS39408</name>
</gene>
<evidence type="ECO:0000313" key="9">
    <source>
        <dbReference type="EMBL" id="CAE0828139.1"/>
    </source>
</evidence>
<proteinExistence type="predicted"/>
<evidence type="ECO:0000256" key="5">
    <source>
        <dbReference type="ARBA" id="ARBA00022989"/>
    </source>
</evidence>
<dbReference type="GO" id="GO:0034045">
    <property type="term" value="C:phagophore assembly site membrane"/>
    <property type="evidence" value="ECO:0007669"/>
    <property type="project" value="UniProtKB-SubCell"/>
</dbReference>
<keyword evidence="4" id="KW-0653">Protein transport</keyword>
<keyword evidence="4" id="KW-0813">Transport</keyword>
<keyword evidence="3" id="KW-0732">Signal</keyword>
<name>A0A7S4LGN1_9EUGL</name>
<reference evidence="9" key="1">
    <citation type="submission" date="2021-01" db="EMBL/GenBank/DDBJ databases">
        <authorList>
            <person name="Corre E."/>
            <person name="Pelletier E."/>
            <person name="Niang G."/>
            <person name="Scheremetjew M."/>
            <person name="Finn R."/>
            <person name="Kale V."/>
            <person name="Holt S."/>
            <person name="Cochrane G."/>
            <person name="Meng A."/>
            <person name="Brown T."/>
            <person name="Cohen L."/>
        </authorList>
    </citation>
    <scope>NUCLEOTIDE SEQUENCE</scope>
    <source>
        <strain evidence="9">CCMP1594</strain>
    </source>
</reference>
<feature type="compositionally biased region" description="Pro residues" evidence="7">
    <location>
        <begin position="865"/>
        <end position="876"/>
    </location>
</feature>
<feature type="transmembrane region" description="Helical" evidence="8">
    <location>
        <begin position="1250"/>
        <end position="1274"/>
    </location>
</feature>
<dbReference type="InterPro" id="IPR009011">
    <property type="entry name" value="Man6P_isomerase_rcpt-bd_dom_sf"/>
</dbReference>
<comment type="subcellular location">
    <subcellularLocation>
        <location evidence="1">Preautophagosomal structure membrane</location>
        <topology evidence="1">Single-pass type I membrane protein</topology>
    </subcellularLocation>
</comment>
<keyword evidence="2 8" id="KW-0812">Transmembrane</keyword>
<dbReference type="Pfam" id="PF09451">
    <property type="entry name" value="ATG27"/>
    <property type="match status" value="1"/>
</dbReference>
<evidence type="ECO:0000256" key="4">
    <source>
        <dbReference type="ARBA" id="ARBA00022927"/>
    </source>
</evidence>
<sequence>MSARSRCACPGADNCDHAAEENMPTPPEPPVSDKETLLVHHCTVGDIDLSSLPPKEFVLRQNWSGHDQLEEYIWVFGFCSKVFGAPTGNDACEFDGGAGFLQQYSDKRCQADFAIWNSITMLPDGKGVVITVEQDDGWKYRKTAQIKVVCDPQGPVSEVQTSMTEVPLEDDPKDANHLLYSLTLSSKCACPNGCPHKDPVPPQLPDKPIKIPPAKKHNCVLRDVDLSSLPVKEFIAAEHRVGFAEESYVWLVGWCSPVEKPPLSAVGNADPCDFDGGFGYVQQFQQDTCITDFNEFVDMTAITGGVQITTRSRHAHGLVKTARIQVFCDMNGSPEEVHHTFDKVEAFDTDNQHVDYLLTFKSRCACPNACNVPSPSPAAPLPSPSPLPKTTVHQCVDGAVDFRAVAQLDVIFPPEAHRGDKTETKPSMWVFGWCAPVRPGPRFSTPCASAQGAGFVQQFNGDRCQADYVVWKGMTSHAEGVDFEYEALPDADKEIRRMYLHVTCDYKTKWHAFPTERAIDSRTTLEDGKTYVDYHLSFRSICACPGKCPLESLCTIGDVSFKGLSPKEVDLVDDRSADKAEQTWVVGWCQKITAAPASEDPCSSSPGYVHMYVSGLCLASFSEDFDMYTSGEGTVISASAPRLDATQHKVEVITRCDLDMDGLEVLSDRDATETVEEGKGTSEHIITHRIYYRSRCACPGGCMKKQQPKPKPTPLPRPSPGPDICKVGDLDITSIPPLEVSLKFKGGRTVIWAIGFCHKVFEPPTGITKCDSEFGAGYVQLFNEVQCIGDFGSQYQLTETKTGAQIMLIEYQKAVIIDLICDAKLPGPKVVVNNPEVEVRTVEQQTQLFLQFRSKCACPNACSDAPPPPPPPPPLVEPAEPEKPPTSFVHHAHSCVLRTETGERVDLSRLQPKEFTALQHFEGLPDLDYVWVLGWCSSVLQAPTGSTPCSKESGWGFMQQFRKGECEQDYKEFVGISTTGRGDETEVEIIYSGQSLDGLSKRTAFVKIHCAPEPDPSKDDEYWIDFEGKQVNVTDLGPDLYNRPKYSYVLNFRSPCACPGKCVGGGASPSPQEGTWEDAGRHPKSEAQLKIENERCKVNGRDLRNLPIKELIWRTDDPQDKAMNDQYLWVFGWCKSITNPPTQVGEKADPCSYAEGPGYVQQYRGGKCQADFNVEFKVAEEGNGVALTYTDSHGLLKSAMIMVQCNHHMTPGDIVKDADAVAVTTTDDPKARQYTFRFRSRCACIGGCGGGAGCGPFCVTVLLVLTIGMGYLALGMAYNKFAKGATTIEEMLPHVAFWHAVPVRCMVCFSGAMGFIAERLFGVGYQQVSVLDDDDDDMFEDDDDNTYL</sequence>
<evidence type="ECO:0000256" key="8">
    <source>
        <dbReference type="SAM" id="Phobius"/>
    </source>
</evidence>
<evidence type="ECO:0000256" key="2">
    <source>
        <dbReference type="ARBA" id="ARBA00022692"/>
    </source>
</evidence>
<dbReference type="InterPro" id="IPR018939">
    <property type="entry name" value="Autophagy-rel_prot_27"/>
</dbReference>
<evidence type="ECO:0000256" key="3">
    <source>
        <dbReference type="ARBA" id="ARBA00022729"/>
    </source>
</evidence>
<dbReference type="GO" id="GO:0015031">
    <property type="term" value="P:protein transport"/>
    <property type="evidence" value="ECO:0007669"/>
    <property type="project" value="UniProtKB-KW"/>
</dbReference>
<keyword evidence="5 8" id="KW-1133">Transmembrane helix</keyword>
<evidence type="ECO:0000256" key="1">
    <source>
        <dbReference type="ARBA" id="ARBA00004472"/>
    </source>
</evidence>
<keyword evidence="6 8" id="KW-0472">Membrane</keyword>
<organism evidence="9">
    <name type="scientific">Eutreptiella gymnastica</name>
    <dbReference type="NCBI Taxonomy" id="73025"/>
    <lineage>
        <taxon>Eukaryota</taxon>
        <taxon>Discoba</taxon>
        <taxon>Euglenozoa</taxon>
        <taxon>Euglenida</taxon>
        <taxon>Spirocuta</taxon>
        <taxon>Euglenophyceae</taxon>
        <taxon>Eutreptiales</taxon>
        <taxon>Eutreptiaceae</taxon>
        <taxon>Eutreptiella</taxon>
    </lineage>
</organism>
<dbReference type="PANTHER" id="PTHR15071">
    <property type="entry name" value="MANNOSE-6-PHOSPHATE RECEPTOR FAMILY MEMBER"/>
    <property type="match status" value="1"/>
</dbReference>
<feature type="region of interest" description="Disordered" evidence="7">
    <location>
        <begin position="863"/>
        <end position="884"/>
    </location>
</feature>
<dbReference type="Gene3D" id="2.70.130.10">
    <property type="entry name" value="Mannose-6-phosphate receptor binding domain"/>
    <property type="match status" value="1"/>
</dbReference>
<accession>A0A7S4LGN1</accession>
<dbReference type="EMBL" id="HBJA01114393">
    <property type="protein sequence ID" value="CAE0828139.1"/>
    <property type="molecule type" value="Transcribed_RNA"/>
</dbReference>
<protein>
    <submittedName>
        <fullName evidence="9">Uncharacterized protein</fullName>
    </submittedName>
</protein>
<dbReference type="PANTHER" id="PTHR15071:SF0">
    <property type="entry name" value="MANNOSE 6-PHOSPHATE RECEPTOR-LIKE PROTEIN 1"/>
    <property type="match status" value="1"/>
</dbReference>
<dbReference type="GO" id="GO:0000139">
    <property type="term" value="C:Golgi membrane"/>
    <property type="evidence" value="ECO:0007669"/>
    <property type="project" value="UniProtKB-SubCell"/>
</dbReference>